<gene>
    <name evidence="2" type="ORF">ACFPYJ_19085</name>
</gene>
<name>A0ABW0W0F6_9BACL</name>
<dbReference type="InterPro" id="IPR002575">
    <property type="entry name" value="Aminoglycoside_PTrfase"/>
</dbReference>
<dbReference type="Proteomes" id="UP001596047">
    <property type="component" value="Unassembled WGS sequence"/>
</dbReference>
<comment type="caution">
    <text evidence="2">The sequence shown here is derived from an EMBL/GenBank/DDBJ whole genome shotgun (WGS) entry which is preliminary data.</text>
</comment>
<dbReference type="InterPro" id="IPR011009">
    <property type="entry name" value="Kinase-like_dom_sf"/>
</dbReference>
<dbReference type="PANTHER" id="PTHR21310">
    <property type="entry name" value="AMINOGLYCOSIDE PHOSPHOTRANSFERASE-RELATED-RELATED"/>
    <property type="match status" value="1"/>
</dbReference>
<evidence type="ECO:0000313" key="2">
    <source>
        <dbReference type="EMBL" id="MFC5651173.1"/>
    </source>
</evidence>
<keyword evidence="3" id="KW-1185">Reference proteome</keyword>
<feature type="domain" description="Aminoglycoside phosphotransferase" evidence="1">
    <location>
        <begin position="25"/>
        <end position="254"/>
    </location>
</feature>
<proteinExistence type="predicted"/>
<evidence type="ECO:0000259" key="1">
    <source>
        <dbReference type="Pfam" id="PF01636"/>
    </source>
</evidence>
<protein>
    <submittedName>
        <fullName evidence="2">Phosphotransferase enzyme family protein</fullName>
    </submittedName>
</protein>
<dbReference type="SUPFAM" id="SSF56112">
    <property type="entry name" value="Protein kinase-like (PK-like)"/>
    <property type="match status" value="1"/>
</dbReference>
<dbReference type="EMBL" id="JBHSOW010000068">
    <property type="protein sequence ID" value="MFC5651173.1"/>
    <property type="molecule type" value="Genomic_DNA"/>
</dbReference>
<evidence type="ECO:0000313" key="3">
    <source>
        <dbReference type="Proteomes" id="UP001596047"/>
    </source>
</evidence>
<sequence length="313" mass="35480">MTLTEISFAYLESLEIPVGTPQALSRMSGGFSNDNYLLTTSLGRYRLRVPQFSIQADQLLAEQMVLKWASEKSNIVVPLLHHFTLPKGTHLSIFPFIDADLNFDLHNEQLMRSAGMALAEFHLAVEGYTGKLPMKPLSRSFSLHAVDIEDLRTILNEETVSEYPGIWDAVENLLSRMQKISKQMTEEPYISLPHLSCHGDYAPANLLAHQDSVAGIIDFECCRWAPRVYDLATFLLALQQGEGYEEFMSAWFLKGYKSMITLSDTELGWIPRLQMIRSLDAANRHFKQAIQGDYQVHAGLVMYWDRITSVGQN</sequence>
<organism evidence="2 3">
    <name type="scientific">Paenibacillus solisilvae</name>
    <dbReference type="NCBI Taxonomy" id="2486751"/>
    <lineage>
        <taxon>Bacteria</taxon>
        <taxon>Bacillati</taxon>
        <taxon>Bacillota</taxon>
        <taxon>Bacilli</taxon>
        <taxon>Bacillales</taxon>
        <taxon>Paenibacillaceae</taxon>
        <taxon>Paenibacillus</taxon>
    </lineage>
</organism>
<accession>A0ABW0W0F6</accession>
<dbReference type="Gene3D" id="3.90.1200.10">
    <property type="match status" value="1"/>
</dbReference>
<dbReference type="InterPro" id="IPR051678">
    <property type="entry name" value="AGP_Transferase"/>
</dbReference>
<reference evidence="3" key="1">
    <citation type="journal article" date="2019" name="Int. J. Syst. Evol. Microbiol.">
        <title>The Global Catalogue of Microorganisms (GCM) 10K type strain sequencing project: providing services to taxonomists for standard genome sequencing and annotation.</title>
        <authorList>
            <consortium name="The Broad Institute Genomics Platform"/>
            <consortium name="The Broad Institute Genome Sequencing Center for Infectious Disease"/>
            <person name="Wu L."/>
            <person name="Ma J."/>
        </authorList>
    </citation>
    <scope>NUCLEOTIDE SEQUENCE [LARGE SCALE GENOMIC DNA]</scope>
    <source>
        <strain evidence="3">CGMCC 1.3240</strain>
    </source>
</reference>
<dbReference type="Pfam" id="PF01636">
    <property type="entry name" value="APH"/>
    <property type="match status" value="1"/>
</dbReference>
<dbReference type="RefSeq" id="WP_379189770.1">
    <property type="nucleotide sequence ID" value="NZ_JBHSOW010000068.1"/>
</dbReference>